<evidence type="ECO:0000313" key="2">
    <source>
        <dbReference type="Proteomes" id="UP000198327"/>
    </source>
</evidence>
<protein>
    <submittedName>
        <fullName evidence="1">PQQ-like domain-containing protein</fullName>
    </submittedName>
</protein>
<name>A0A239N9Z2_9NOCA</name>
<dbReference type="Proteomes" id="UP000198327">
    <property type="component" value="Unassembled WGS sequence"/>
</dbReference>
<reference evidence="2" key="1">
    <citation type="submission" date="2017-06" db="EMBL/GenBank/DDBJ databases">
        <authorList>
            <person name="Varghese N."/>
            <person name="Submissions S."/>
        </authorList>
    </citation>
    <scope>NUCLEOTIDE SEQUENCE [LARGE SCALE GENOMIC DNA]</scope>
    <source>
        <strain evidence="2">JCM 23211</strain>
    </source>
</reference>
<dbReference type="EMBL" id="FZOW01000033">
    <property type="protein sequence ID" value="SNT51715.1"/>
    <property type="molecule type" value="Genomic_DNA"/>
</dbReference>
<dbReference type="AlphaFoldDB" id="A0A239N9Z2"/>
<organism evidence="1 2">
    <name type="scientific">Rhodococcoides kyotonense</name>
    <dbReference type="NCBI Taxonomy" id="398843"/>
    <lineage>
        <taxon>Bacteria</taxon>
        <taxon>Bacillati</taxon>
        <taxon>Actinomycetota</taxon>
        <taxon>Actinomycetes</taxon>
        <taxon>Mycobacteriales</taxon>
        <taxon>Nocardiaceae</taxon>
        <taxon>Rhodococcoides</taxon>
    </lineage>
</organism>
<proteinExistence type="predicted"/>
<dbReference type="PROSITE" id="PS51257">
    <property type="entry name" value="PROKAR_LIPOPROTEIN"/>
    <property type="match status" value="1"/>
</dbReference>
<dbReference type="InterPro" id="IPR011047">
    <property type="entry name" value="Quinoprotein_ADH-like_sf"/>
</dbReference>
<dbReference type="SUPFAM" id="SSF50998">
    <property type="entry name" value="Quinoprotein alcohol dehydrogenase-like"/>
    <property type="match status" value="1"/>
</dbReference>
<dbReference type="Gene3D" id="2.130.10.10">
    <property type="entry name" value="YVTN repeat-like/Quinoprotein amine dehydrogenase"/>
    <property type="match status" value="2"/>
</dbReference>
<dbReference type="InterPro" id="IPR015943">
    <property type="entry name" value="WD40/YVTN_repeat-like_dom_sf"/>
</dbReference>
<keyword evidence="2" id="KW-1185">Reference proteome</keyword>
<evidence type="ECO:0000313" key="1">
    <source>
        <dbReference type="EMBL" id="SNT51715.1"/>
    </source>
</evidence>
<sequence length="443" mass="47273">MRVRKVTAVRIGHRVAGLVVGVVLFATGCATQSPDEPVVDARFGTGDFAVAPVPAWTVDAAALGTVTHSVPFSLPQVPNADAPMLLGLTDGDYSQNPRGLRVLALDPSSGERSWLRDVGPVRQCAEQIDDTILACYGDHRVVYVDVTDGRIVGDIATDFYVYHVRAAGGVGYVSGRSDDMLTSTIHSGTLEDLDARWSASYPSPVPGQPASPAVFPDKGIADVYSSGARQIIDIDTGEPRFVFTGENPLPLGNDLFVTVTRAPDGALREAILDGVGQERTEVPVATVGLSPLPWANLYDSELPRFLGDGAYDAYTGVELWRNPATLENNGGINSAVLAVVGDTVVVRSSETRTFSGIDLGTGRTTWTTPWQDAYWARAGTSDGEHYVFGDYTGMHAIRASDGVMMWSIPWPEGVDPREVSVSETAGVLTVSDRFGSTVWAPSR</sequence>
<dbReference type="PANTHER" id="PTHR34512:SF30">
    <property type="entry name" value="OUTER MEMBRANE PROTEIN ASSEMBLY FACTOR BAMB"/>
    <property type="match status" value="1"/>
</dbReference>
<gene>
    <name evidence="1" type="ORF">SAMN05421642_13326</name>
</gene>
<accession>A0A239N9Z2</accession>
<dbReference type="PANTHER" id="PTHR34512">
    <property type="entry name" value="CELL SURFACE PROTEIN"/>
    <property type="match status" value="1"/>
</dbReference>